<gene>
    <name evidence="6" type="primary">prmA</name>
    <name evidence="7" type="ORF">B1812_02660</name>
</gene>
<accession>A0A1W6MRG9</accession>
<keyword evidence="3 6" id="KW-0489">Methyltransferase</keyword>
<evidence type="ECO:0000256" key="2">
    <source>
        <dbReference type="ARBA" id="ARBA00022490"/>
    </source>
</evidence>
<keyword evidence="8" id="KW-1185">Reference proteome</keyword>
<dbReference type="InterPro" id="IPR050078">
    <property type="entry name" value="Ribosomal_L11_MeTrfase_PrmA"/>
</dbReference>
<evidence type="ECO:0000256" key="4">
    <source>
        <dbReference type="ARBA" id="ARBA00022679"/>
    </source>
</evidence>
<evidence type="ECO:0000256" key="3">
    <source>
        <dbReference type="ARBA" id="ARBA00022603"/>
    </source>
</evidence>
<dbReference type="PANTHER" id="PTHR43648:SF1">
    <property type="entry name" value="ELECTRON TRANSFER FLAVOPROTEIN BETA SUBUNIT LYSINE METHYLTRANSFERASE"/>
    <property type="match status" value="1"/>
</dbReference>
<sequence>MLEGLPPNGASTLLRFISDASRARAVADFIVETFDPAETAACVFEDEKTGLWTAEVFFQEPPDEGELRALIESVFDAETAGAVAFAAIEERDWVENALAGLKPVRAGRILVHGAHDRARLSANDVGVEIEAALAFGTGHHGTTLGCLLALEEVLKRRRPRRALDVGTGTGVLAIAGAKLLHQAVACGDIDAVSVATARANALANGVGPYVRPLLATGVRHEALRGRRFDLIFANILAKPLRLLAPSLTRVAAPNAELILSGLLARDVPGVLTAYRAQGFRLLRRRDIDGWATLLLCR</sequence>
<dbReference type="GO" id="GO:0008276">
    <property type="term" value="F:protein methyltransferase activity"/>
    <property type="evidence" value="ECO:0007669"/>
    <property type="project" value="UniProtKB-UniRule"/>
</dbReference>
<dbReference type="CDD" id="cd02440">
    <property type="entry name" value="AdoMet_MTases"/>
    <property type="match status" value="1"/>
</dbReference>
<dbReference type="GO" id="GO:0005737">
    <property type="term" value="C:cytoplasm"/>
    <property type="evidence" value="ECO:0007669"/>
    <property type="project" value="UniProtKB-SubCell"/>
</dbReference>
<keyword evidence="4 6" id="KW-0808">Transferase</keyword>
<feature type="binding site" evidence="6">
    <location>
        <position position="166"/>
    </location>
    <ligand>
        <name>S-adenosyl-L-methionine</name>
        <dbReference type="ChEBI" id="CHEBI:59789"/>
    </ligand>
</feature>
<dbReference type="SUPFAM" id="SSF53335">
    <property type="entry name" value="S-adenosyl-L-methionine-dependent methyltransferases"/>
    <property type="match status" value="1"/>
</dbReference>
<dbReference type="OrthoDB" id="9785995at2"/>
<dbReference type="Gene3D" id="3.40.50.150">
    <property type="entry name" value="Vaccinia Virus protein VP39"/>
    <property type="match status" value="1"/>
</dbReference>
<name>A0A1W6MRG9_9HYPH</name>
<feature type="binding site" evidence="6">
    <location>
        <position position="143"/>
    </location>
    <ligand>
        <name>S-adenosyl-L-methionine</name>
        <dbReference type="ChEBI" id="CHEBI:59789"/>
    </ligand>
</feature>
<organism evidence="7 8">
    <name type="scientific">Methylocystis bryophila</name>
    <dbReference type="NCBI Taxonomy" id="655015"/>
    <lineage>
        <taxon>Bacteria</taxon>
        <taxon>Pseudomonadati</taxon>
        <taxon>Pseudomonadota</taxon>
        <taxon>Alphaproteobacteria</taxon>
        <taxon>Hyphomicrobiales</taxon>
        <taxon>Methylocystaceae</taxon>
        <taxon>Methylocystis</taxon>
    </lineage>
</organism>
<feature type="binding site" evidence="6">
    <location>
        <position position="188"/>
    </location>
    <ligand>
        <name>S-adenosyl-L-methionine</name>
        <dbReference type="ChEBI" id="CHEBI:59789"/>
    </ligand>
</feature>
<evidence type="ECO:0000256" key="1">
    <source>
        <dbReference type="ARBA" id="ARBA00009741"/>
    </source>
</evidence>
<comment type="catalytic activity">
    <reaction evidence="6">
        <text>L-lysyl-[protein] + 3 S-adenosyl-L-methionine = N(6),N(6),N(6)-trimethyl-L-lysyl-[protein] + 3 S-adenosyl-L-homocysteine + 3 H(+)</text>
        <dbReference type="Rhea" id="RHEA:54192"/>
        <dbReference type="Rhea" id="RHEA-COMP:9752"/>
        <dbReference type="Rhea" id="RHEA-COMP:13826"/>
        <dbReference type="ChEBI" id="CHEBI:15378"/>
        <dbReference type="ChEBI" id="CHEBI:29969"/>
        <dbReference type="ChEBI" id="CHEBI:57856"/>
        <dbReference type="ChEBI" id="CHEBI:59789"/>
        <dbReference type="ChEBI" id="CHEBI:61961"/>
    </reaction>
</comment>
<dbReference type="STRING" id="655015.B1812_02660"/>
<protein>
    <recommendedName>
        <fullName evidence="6">Ribosomal protein L11 methyltransferase</fullName>
        <shortName evidence="6">L11 Mtase</shortName>
        <ecNumber evidence="6">2.1.1.-</ecNumber>
    </recommendedName>
</protein>
<comment type="subcellular location">
    <subcellularLocation>
        <location evidence="6">Cytoplasm</location>
    </subcellularLocation>
</comment>
<evidence type="ECO:0000313" key="8">
    <source>
        <dbReference type="Proteomes" id="UP000193978"/>
    </source>
</evidence>
<dbReference type="AlphaFoldDB" id="A0A1W6MRG9"/>
<keyword evidence="2 6" id="KW-0963">Cytoplasm</keyword>
<dbReference type="PANTHER" id="PTHR43648">
    <property type="entry name" value="ELECTRON TRANSFER FLAVOPROTEIN BETA SUBUNIT LYSINE METHYLTRANSFERASE"/>
    <property type="match status" value="1"/>
</dbReference>
<comment type="similarity">
    <text evidence="1 6">Belongs to the methyltransferase superfamily. PrmA family.</text>
</comment>
<dbReference type="InterPro" id="IPR029063">
    <property type="entry name" value="SAM-dependent_MTases_sf"/>
</dbReference>
<dbReference type="Proteomes" id="UP000193978">
    <property type="component" value="Chromosome"/>
</dbReference>
<reference evidence="7 8" key="1">
    <citation type="submission" date="2017-02" db="EMBL/GenBank/DDBJ databases">
        <authorList>
            <person name="Peterson S.W."/>
        </authorList>
    </citation>
    <scope>NUCLEOTIDE SEQUENCE [LARGE SCALE GENOMIC DNA]</scope>
    <source>
        <strain evidence="7 8">S285</strain>
    </source>
</reference>
<dbReference type="Pfam" id="PF06325">
    <property type="entry name" value="PrmA"/>
    <property type="match status" value="1"/>
</dbReference>
<dbReference type="EC" id="2.1.1.-" evidence="6"/>
<dbReference type="EMBL" id="CP019948">
    <property type="protein sequence ID" value="ARN80165.1"/>
    <property type="molecule type" value="Genomic_DNA"/>
</dbReference>
<dbReference type="InterPro" id="IPR004498">
    <property type="entry name" value="Ribosomal_PrmA_MeTrfase"/>
</dbReference>
<evidence type="ECO:0000256" key="6">
    <source>
        <dbReference type="HAMAP-Rule" id="MF_00735"/>
    </source>
</evidence>
<evidence type="ECO:0000256" key="5">
    <source>
        <dbReference type="ARBA" id="ARBA00022691"/>
    </source>
</evidence>
<dbReference type="HAMAP" id="MF_00735">
    <property type="entry name" value="Methyltr_PrmA"/>
    <property type="match status" value="1"/>
</dbReference>
<dbReference type="RefSeq" id="WP_085770221.1">
    <property type="nucleotide sequence ID" value="NZ_AP027149.1"/>
</dbReference>
<evidence type="ECO:0000313" key="7">
    <source>
        <dbReference type="EMBL" id="ARN80165.1"/>
    </source>
</evidence>
<comment type="function">
    <text evidence="6">Methylates ribosomal protein L11.</text>
</comment>
<dbReference type="KEGG" id="mbry:B1812_02660"/>
<feature type="binding site" evidence="6">
    <location>
        <position position="234"/>
    </location>
    <ligand>
        <name>S-adenosyl-L-methionine</name>
        <dbReference type="ChEBI" id="CHEBI:59789"/>
    </ligand>
</feature>
<keyword evidence="5 6" id="KW-0949">S-adenosyl-L-methionine</keyword>
<dbReference type="GO" id="GO:0032259">
    <property type="term" value="P:methylation"/>
    <property type="evidence" value="ECO:0007669"/>
    <property type="project" value="UniProtKB-KW"/>
</dbReference>
<proteinExistence type="inferred from homology"/>